<evidence type="ECO:0000256" key="1">
    <source>
        <dbReference type="SAM" id="MobiDB-lite"/>
    </source>
</evidence>
<sequence length="238" mass="26083">MRLLSRGLTSSLLLLASAAAATAPPITDTAMAALLAGDGADLALAAAPMWLFIEALWQVPCYPTHATDADGQQTPSAALCSYPNTGCNCRNHAEPPFPVYYSVSRCDLAEVRVAYNIFFEKNGSARRWQRYCRRREEQRQVGAHPHAARPDAGRPRGGTNGRTGREHPKVYVSWSKHAAYHTRRTGWIDPLSQLTWNAYCGDYLQADASTPLGATIAGFDWGHADSFPARVHEKPCEV</sequence>
<dbReference type="EMBL" id="JAULSN010000001">
    <property type="protein sequence ID" value="KAK3382120.1"/>
    <property type="molecule type" value="Genomic_DNA"/>
</dbReference>
<evidence type="ECO:0000256" key="2">
    <source>
        <dbReference type="SAM" id="SignalP"/>
    </source>
</evidence>
<keyword evidence="4" id="KW-1185">Reference proteome</keyword>
<reference evidence="3" key="2">
    <citation type="submission" date="2023-06" db="EMBL/GenBank/DDBJ databases">
        <authorList>
            <consortium name="Lawrence Berkeley National Laboratory"/>
            <person name="Haridas S."/>
            <person name="Hensen N."/>
            <person name="Bonometti L."/>
            <person name="Westerberg I."/>
            <person name="Brannstrom I.O."/>
            <person name="Guillou S."/>
            <person name="Cros-Aarteil S."/>
            <person name="Calhoun S."/>
            <person name="Kuo A."/>
            <person name="Mondo S."/>
            <person name="Pangilinan J."/>
            <person name="Riley R."/>
            <person name="Labutti K."/>
            <person name="Andreopoulos B."/>
            <person name="Lipzen A."/>
            <person name="Chen C."/>
            <person name="Yanf M."/>
            <person name="Daum C."/>
            <person name="Ng V."/>
            <person name="Clum A."/>
            <person name="Steindorff A."/>
            <person name="Ohm R."/>
            <person name="Martin F."/>
            <person name="Silar P."/>
            <person name="Natvig D."/>
            <person name="Lalanne C."/>
            <person name="Gautier V."/>
            <person name="Ament-Velasquez S.L."/>
            <person name="Kruys A."/>
            <person name="Hutchinson M.I."/>
            <person name="Powell A.J."/>
            <person name="Barry K."/>
            <person name="Miller A.N."/>
            <person name="Grigoriev I.V."/>
            <person name="Debuchy R."/>
            <person name="Gladieux P."/>
            <person name="Thoren M.H."/>
            <person name="Johannesson H."/>
        </authorList>
    </citation>
    <scope>NUCLEOTIDE SEQUENCE</scope>
    <source>
        <strain evidence="3">CBS 958.72</strain>
    </source>
</reference>
<evidence type="ECO:0000313" key="3">
    <source>
        <dbReference type="EMBL" id="KAK3382120.1"/>
    </source>
</evidence>
<dbReference type="Proteomes" id="UP001287356">
    <property type="component" value="Unassembled WGS sequence"/>
</dbReference>
<accession>A0AAE0TWM3</accession>
<feature type="signal peptide" evidence="2">
    <location>
        <begin position="1"/>
        <end position="23"/>
    </location>
</feature>
<feature type="region of interest" description="Disordered" evidence="1">
    <location>
        <begin position="137"/>
        <end position="167"/>
    </location>
</feature>
<comment type="caution">
    <text evidence="3">The sequence shown here is derived from an EMBL/GenBank/DDBJ whole genome shotgun (WGS) entry which is preliminary data.</text>
</comment>
<gene>
    <name evidence="3" type="ORF">B0T24DRAFT_672132</name>
</gene>
<feature type="chain" id="PRO_5041980177" evidence="2">
    <location>
        <begin position="24"/>
        <end position="238"/>
    </location>
</feature>
<organism evidence="3 4">
    <name type="scientific">Lasiosphaeria ovina</name>
    <dbReference type="NCBI Taxonomy" id="92902"/>
    <lineage>
        <taxon>Eukaryota</taxon>
        <taxon>Fungi</taxon>
        <taxon>Dikarya</taxon>
        <taxon>Ascomycota</taxon>
        <taxon>Pezizomycotina</taxon>
        <taxon>Sordariomycetes</taxon>
        <taxon>Sordariomycetidae</taxon>
        <taxon>Sordariales</taxon>
        <taxon>Lasiosphaeriaceae</taxon>
        <taxon>Lasiosphaeria</taxon>
    </lineage>
</organism>
<proteinExistence type="predicted"/>
<evidence type="ECO:0000313" key="4">
    <source>
        <dbReference type="Proteomes" id="UP001287356"/>
    </source>
</evidence>
<protein>
    <submittedName>
        <fullName evidence="3">Uncharacterized protein</fullName>
    </submittedName>
</protein>
<keyword evidence="2" id="KW-0732">Signal</keyword>
<name>A0AAE0TWM3_9PEZI</name>
<dbReference type="AlphaFoldDB" id="A0AAE0TWM3"/>
<reference evidence="3" key="1">
    <citation type="journal article" date="2023" name="Mol. Phylogenet. Evol.">
        <title>Genome-scale phylogeny and comparative genomics of the fungal order Sordariales.</title>
        <authorList>
            <person name="Hensen N."/>
            <person name="Bonometti L."/>
            <person name="Westerberg I."/>
            <person name="Brannstrom I.O."/>
            <person name="Guillou S."/>
            <person name="Cros-Aarteil S."/>
            <person name="Calhoun S."/>
            <person name="Haridas S."/>
            <person name="Kuo A."/>
            <person name="Mondo S."/>
            <person name="Pangilinan J."/>
            <person name="Riley R."/>
            <person name="LaButti K."/>
            <person name="Andreopoulos B."/>
            <person name="Lipzen A."/>
            <person name="Chen C."/>
            <person name="Yan M."/>
            <person name="Daum C."/>
            <person name="Ng V."/>
            <person name="Clum A."/>
            <person name="Steindorff A."/>
            <person name="Ohm R.A."/>
            <person name="Martin F."/>
            <person name="Silar P."/>
            <person name="Natvig D.O."/>
            <person name="Lalanne C."/>
            <person name="Gautier V."/>
            <person name="Ament-Velasquez S.L."/>
            <person name="Kruys A."/>
            <person name="Hutchinson M.I."/>
            <person name="Powell A.J."/>
            <person name="Barry K."/>
            <person name="Miller A.N."/>
            <person name="Grigoriev I.V."/>
            <person name="Debuchy R."/>
            <person name="Gladieux P."/>
            <person name="Hiltunen Thoren M."/>
            <person name="Johannesson H."/>
        </authorList>
    </citation>
    <scope>NUCLEOTIDE SEQUENCE</scope>
    <source>
        <strain evidence="3">CBS 958.72</strain>
    </source>
</reference>